<dbReference type="PROSITE" id="PS50088">
    <property type="entry name" value="ANK_REPEAT"/>
    <property type="match status" value="3"/>
</dbReference>
<gene>
    <name evidence="5" type="ORF">N5A56_008350</name>
</gene>
<evidence type="ECO:0000256" key="4">
    <source>
        <dbReference type="SAM" id="SignalP"/>
    </source>
</evidence>
<dbReference type="RefSeq" id="WP_265725046.1">
    <property type="nucleotide sequence ID" value="NZ_JAOSLC020000003.1"/>
</dbReference>
<dbReference type="InterPro" id="IPR033635">
    <property type="entry name" value="ANKS1/Caskin"/>
</dbReference>
<feature type="repeat" description="ANK" evidence="3">
    <location>
        <begin position="54"/>
        <end position="81"/>
    </location>
</feature>
<feature type="signal peptide" evidence="4">
    <location>
        <begin position="1"/>
        <end position="29"/>
    </location>
</feature>
<evidence type="ECO:0000256" key="1">
    <source>
        <dbReference type="ARBA" id="ARBA00022737"/>
    </source>
</evidence>
<dbReference type="SMART" id="SM00248">
    <property type="entry name" value="ANK"/>
    <property type="match status" value="3"/>
</dbReference>
<dbReference type="Gene3D" id="1.25.40.20">
    <property type="entry name" value="Ankyrin repeat-containing domain"/>
    <property type="match status" value="3"/>
</dbReference>
<dbReference type="EMBL" id="JAOSLC020000003">
    <property type="protein sequence ID" value="MDD7914427.1"/>
    <property type="molecule type" value="Genomic_DNA"/>
</dbReference>
<name>A0ABT5S8I0_9FLAO</name>
<evidence type="ECO:0000256" key="3">
    <source>
        <dbReference type="PROSITE-ProRule" id="PRU00023"/>
    </source>
</evidence>
<proteinExistence type="predicted"/>
<keyword evidence="6" id="KW-1185">Reference proteome</keyword>
<dbReference type="PANTHER" id="PTHR24174">
    <property type="entry name" value="ANKYRIN REPEAT AND STERILE ALPHA MOTIF DOMAIN-CONTAINING PROTEIN 1"/>
    <property type="match status" value="1"/>
</dbReference>
<dbReference type="InterPro" id="IPR002110">
    <property type="entry name" value="Ankyrin_rpt"/>
</dbReference>
<feature type="repeat" description="ANK" evidence="3">
    <location>
        <begin position="83"/>
        <end position="115"/>
    </location>
</feature>
<dbReference type="PANTHER" id="PTHR24174:SF16">
    <property type="entry name" value="CASKIN-2"/>
    <property type="match status" value="1"/>
</dbReference>
<feature type="chain" id="PRO_5045447815" evidence="4">
    <location>
        <begin position="30"/>
        <end position="199"/>
    </location>
</feature>
<accession>A0ABT5S8I0</accession>
<evidence type="ECO:0000313" key="5">
    <source>
        <dbReference type="EMBL" id="MDD7914427.1"/>
    </source>
</evidence>
<protein>
    <submittedName>
        <fullName evidence="5">Ankyrin repeat domain-containing protein</fullName>
    </submittedName>
</protein>
<dbReference type="PROSITE" id="PS50297">
    <property type="entry name" value="ANK_REP_REGION"/>
    <property type="match status" value="2"/>
</dbReference>
<feature type="repeat" description="ANK" evidence="3">
    <location>
        <begin position="116"/>
        <end position="148"/>
    </location>
</feature>
<dbReference type="Pfam" id="PF12796">
    <property type="entry name" value="Ank_2"/>
    <property type="match status" value="1"/>
</dbReference>
<dbReference type="SUPFAM" id="SSF48403">
    <property type="entry name" value="Ankyrin repeat"/>
    <property type="match status" value="1"/>
</dbReference>
<dbReference type="InterPro" id="IPR036770">
    <property type="entry name" value="Ankyrin_rpt-contain_sf"/>
</dbReference>
<keyword evidence="1" id="KW-0677">Repeat</keyword>
<reference evidence="5" key="1">
    <citation type="submission" date="2023-02" db="EMBL/GenBank/DDBJ databases">
        <title>Polaribacter ponticola sp. nov., isolated from seawater.</title>
        <authorList>
            <person name="Baek J.H."/>
            <person name="Kim J.M."/>
            <person name="Choi D.G."/>
            <person name="Jeon C.O."/>
        </authorList>
    </citation>
    <scope>NUCLEOTIDE SEQUENCE</scope>
    <source>
        <strain evidence="5">MSW5</strain>
    </source>
</reference>
<evidence type="ECO:0000313" key="6">
    <source>
        <dbReference type="Proteomes" id="UP001151478"/>
    </source>
</evidence>
<evidence type="ECO:0000256" key="2">
    <source>
        <dbReference type="ARBA" id="ARBA00023043"/>
    </source>
</evidence>
<organism evidence="5 6">
    <name type="scientific">Polaribacter ponticola</name>
    <dbReference type="NCBI Taxonomy" id="2978475"/>
    <lineage>
        <taxon>Bacteria</taxon>
        <taxon>Pseudomonadati</taxon>
        <taxon>Bacteroidota</taxon>
        <taxon>Flavobacteriia</taxon>
        <taxon>Flavobacteriales</taxon>
        <taxon>Flavobacteriaceae</taxon>
    </lineage>
</organism>
<comment type="caution">
    <text evidence="5">The sequence shown here is derived from an EMBL/GenBank/DDBJ whole genome shotgun (WGS) entry which is preliminary data.</text>
</comment>
<keyword evidence="4" id="KW-0732">Signal</keyword>
<sequence length="199" mass="21645">MKLPKMNSIKMLVSFSLSIILLASSCAQSNKNKNTDTEKSTTVKEKVETPTIGIHAAVMSNNLEAVKQHIAAGTDINIKDQMSGSTPLISAATFGKTTIVKALIDGKADLSIKNNDGSTALHTAAFFCHVEIVQLFIDAKADKSIKNNFQATARESILAPFEQMKPVYKMLQQQLSPLGLKIDLAEIEKNRPVIAMMLQ</sequence>
<dbReference type="Proteomes" id="UP001151478">
    <property type="component" value="Unassembled WGS sequence"/>
</dbReference>
<keyword evidence="2 3" id="KW-0040">ANK repeat</keyword>
<dbReference type="PROSITE" id="PS51257">
    <property type="entry name" value="PROKAR_LIPOPROTEIN"/>
    <property type="match status" value="1"/>
</dbReference>